<proteinExistence type="predicted"/>
<comment type="caution">
    <text evidence="2">The sequence shown here is derived from an EMBL/GenBank/DDBJ whole genome shotgun (WGS) entry which is preliminary data.</text>
</comment>
<keyword evidence="3" id="KW-1185">Reference proteome</keyword>
<dbReference type="EMBL" id="MIGB01000004">
    <property type="protein sequence ID" value="OSY42930.1"/>
    <property type="molecule type" value="Genomic_DNA"/>
</dbReference>
<sequence length="45" mass="4982">MGWFTREYGGKGYKTPTTQDTKKSFGRGKPAPSKGCYPAGKPRWA</sequence>
<dbReference type="Proteomes" id="UP000194360">
    <property type="component" value="Unassembled WGS sequence"/>
</dbReference>
<name>A0A1Y2N635_PSEAH</name>
<evidence type="ECO:0000313" key="2">
    <source>
        <dbReference type="EMBL" id="OSY42930.1"/>
    </source>
</evidence>
<dbReference type="AlphaFoldDB" id="A0A1Y2N635"/>
<evidence type="ECO:0000256" key="1">
    <source>
        <dbReference type="SAM" id="MobiDB-lite"/>
    </source>
</evidence>
<protein>
    <submittedName>
        <fullName evidence="2">Uncharacterized protein</fullName>
    </submittedName>
</protein>
<gene>
    <name evidence="2" type="ORF">BG845_01172</name>
</gene>
<evidence type="ECO:0000313" key="3">
    <source>
        <dbReference type="Proteomes" id="UP000194360"/>
    </source>
</evidence>
<reference evidence="2 3" key="1">
    <citation type="submission" date="2016-09" db="EMBL/GenBank/DDBJ databases">
        <title>Pseudonocardia autotrophica DSM535, a candidate organism with high potential of specific P450 cytochromes.</title>
        <authorList>
            <person name="Grumaz C."/>
            <person name="Vainshtein Y."/>
            <person name="Kirstahler P."/>
            <person name="Sohn K."/>
        </authorList>
    </citation>
    <scope>NUCLEOTIDE SEQUENCE [LARGE SCALE GENOMIC DNA]</scope>
    <source>
        <strain evidence="2 3">DSM 535</strain>
    </source>
</reference>
<accession>A0A1Y2N635</accession>
<feature type="region of interest" description="Disordered" evidence="1">
    <location>
        <begin position="1"/>
        <end position="45"/>
    </location>
</feature>
<dbReference type="STRING" id="2074.BG845_01172"/>
<organism evidence="2 3">
    <name type="scientific">Pseudonocardia autotrophica</name>
    <name type="common">Amycolata autotrophica</name>
    <name type="synonym">Nocardia autotrophica</name>
    <dbReference type="NCBI Taxonomy" id="2074"/>
    <lineage>
        <taxon>Bacteria</taxon>
        <taxon>Bacillati</taxon>
        <taxon>Actinomycetota</taxon>
        <taxon>Actinomycetes</taxon>
        <taxon>Pseudonocardiales</taxon>
        <taxon>Pseudonocardiaceae</taxon>
        <taxon>Pseudonocardia</taxon>
    </lineage>
</organism>
<dbReference type="RefSeq" id="WP_158092079.1">
    <property type="nucleotide sequence ID" value="NZ_AP018920.1"/>
</dbReference>